<reference evidence="2 3" key="1">
    <citation type="submission" date="2020-08" db="EMBL/GenBank/DDBJ databases">
        <title>Genomic Encyclopedia of Type Strains, Phase IV (KMG-IV): sequencing the most valuable type-strain genomes for metagenomic binning, comparative biology and taxonomic classification.</title>
        <authorList>
            <person name="Goeker M."/>
        </authorList>
    </citation>
    <scope>NUCLEOTIDE SEQUENCE [LARGE SCALE GENOMIC DNA]</scope>
    <source>
        <strain evidence="2 3">DSM 7465</strain>
    </source>
</reference>
<dbReference type="PROSITE" id="PS50983">
    <property type="entry name" value="FE_B12_PBP"/>
    <property type="match status" value="1"/>
</dbReference>
<name>A0A840HR96_9SPHN</name>
<dbReference type="Proteomes" id="UP000575068">
    <property type="component" value="Unassembled WGS sequence"/>
</dbReference>
<dbReference type="RefSeq" id="WP_184473950.1">
    <property type="nucleotide sequence ID" value="NZ_JACHOV010000001.1"/>
</dbReference>
<evidence type="ECO:0000313" key="3">
    <source>
        <dbReference type="Proteomes" id="UP000575068"/>
    </source>
</evidence>
<dbReference type="Gene3D" id="3.40.50.1980">
    <property type="entry name" value="Nitrogenase molybdenum iron protein domain"/>
    <property type="match status" value="2"/>
</dbReference>
<dbReference type="PANTHER" id="PTHR30535">
    <property type="entry name" value="VITAMIN B12-BINDING PROTEIN"/>
    <property type="match status" value="1"/>
</dbReference>
<dbReference type="InterPro" id="IPR002491">
    <property type="entry name" value="ABC_transptr_periplasmic_BD"/>
</dbReference>
<dbReference type="InterPro" id="IPR050902">
    <property type="entry name" value="ABC_Transporter_SBP"/>
</dbReference>
<dbReference type="EMBL" id="JACHOV010000001">
    <property type="protein sequence ID" value="MBB4640118.1"/>
    <property type="molecule type" value="Genomic_DNA"/>
</dbReference>
<accession>A0A840HR96</accession>
<dbReference type="AlphaFoldDB" id="A0A840HR96"/>
<dbReference type="Pfam" id="PF01497">
    <property type="entry name" value="Peripla_BP_2"/>
    <property type="match status" value="1"/>
</dbReference>
<gene>
    <name evidence="2" type="ORF">HNQ99_000398</name>
</gene>
<keyword evidence="3" id="KW-1185">Reference proteome</keyword>
<feature type="domain" description="Fe/B12 periplasmic-binding" evidence="1">
    <location>
        <begin position="20"/>
        <end position="270"/>
    </location>
</feature>
<comment type="caution">
    <text evidence="2">The sequence shown here is derived from an EMBL/GenBank/DDBJ whole genome shotgun (WGS) entry which is preliminary data.</text>
</comment>
<evidence type="ECO:0000259" key="1">
    <source>
        <dbReference type="PROSITE" id="PS50983"/>
    </source>
</evidence>
<organism evidence="2 3">
    <name type="scientific">Rhizorhapis suberifaciens</name>
    <name type="common">corky root of lettuce</name>
    <dbReference type="NCBI Taxonomy" id="13656"/>
    <lineage>
        <taxon>Bacteria</taxon>
        <taxon>Pseudomonadati</taxon>
        <taxon>Pseudomonadota</taxon>
        <taxon>Alphaproteobacteria</taxon>
        <taxon>Sphingomonadales</taxon>
        <taxon>Sphingomonadaceae</taxon>
        <taxon>Rhizorhapis</taxon>
    </lineage>
</organism>
<evidence type="ECO:0000313" key="2">
    <source>
        <dbReference type="EMBL" id="MBB4640118.1"/>
    </source>
</evidence>
<proteinExistence type="predicted"/>
<dbReference type="PANTHER" id="PTHR30535:SF35">
    <property type="entry name" value="PERIPLASMIC BINDING PROTEIN"/>
    <property type="match status" value="1"/>
</dbReference>
<dbReference type="SUPFAM" id="SSF53807">
    <property type="entry name" value="Helical backbone' metal receptor"/>
    <property type="match status" value="1"/>
</dbReference>
<protein>
    <submittedName>
        <fullName evidence="2">Iron complex transport system substrate-binding protein</fullName>
    </submittedName>
</protein>
<sequence length="270" mass="29344">MMGLIALANLTGPAAARPLRIVSLNPCADAILMHIADPSQIAAISHYSHDPRATSIPLSQALRYPATSGTAEEVLAKRPDLVIAGPHVDLPTIHALERQNINLLRIDVPETIEQSQSQIAQIAATLNVPRRGKLLNARIDAALSKARPADDTFIPALIWQGGGMVPGAGTLADDLLRRTGFRNMSSAYGLRQWDILPLEHLLARPPRVLFSAGAAEGKRDRMLNHPAIRRLSHRVAMFDYAPRLLHCAGPSMIDAVTRLAEVRRSLKSHP</sequence>